<gene>
    <name evidence="4" type="ORF">L2725_20110</name>
</gene>
<name>A0ABT0NC61_9GAMM</name>
<sequence length="285" mass="33354">MKTPFFSALLISSIFVHWEVYYYLLASDGTAANKIDWIKDYTTIYDFLIQAVLFVALLYLPVFFNSKYQQWLDSVNHKMAISRLERSNEREEKSFINEKTRVDKIYIEKERERSFSTDYDKVVDDRDQLRTNSVQLSNQLSTMSQELDATKQALQEADREIDHQSTNRKELKEALNNYIDKTHQLERNLNAMHKLYSLMRDGNMSDAIFIQSLMKGTDVKQDELESLVGGILSAHRSTPENLVEDYTKTEAENYLRDKINKNLEEHTKIKPLRRGVKAPPKPPQN</sequence>
<feature type="transmembrane region" description="Helical" evidence="3">
    <location>
        <begin position="5"/>
        <end position="24"/>
    </location>
</feature>
<feature type="transmembrane region" description="Helical" evidence="3">
    <location>
        <begin position="44"/>
        <end position="64"/>
    </location>
</feature>
<evidence type="ECO:0000313" key="4">
    <source>
        <dbReference type="EMBL" id="MCL2916049.1"/>
    </source>
</evidence>
<feature type="coiled-coil region" evidence="1">
    <location>
        <begin position="126"/>
        <end position="188"/>
    </location>
</feature>
<keyword evidence="1" id="KW-0175">Coiled coil</keyword>
<dbReference type="RefSeq" id="WP_249250610.1">
    <property type="nucleotide sequence ID" value="NZ_JAKIKT010000010.1"/>
</dbReference>
<keyword evidence="3" id="KW-0812">Transmembrane</keyword>
<evidence type="ECO:0000313" key="5">
    <source>
        <dbReference type="Proteomes" id="UP001202831"/>
    </source>
</evidence>
<feature type="region of interest" description="Disordered" evidence="2">
    <location>
        <begin position="265"/>
        <end position="285"/>
    </location>
</feature>
<keyword evidence="3" id="KW-1133">Transmembrane helix</keyword>
<reference evidence="4 5" key="1">
    <citation type="submission" date="2022-01" db="EMBL/GenBank/DDBJ databases">
        <title>Whole genome-based taxonomy of the Shewanellaceae.</title>
        <authorList>
            <person name="Martin-Rodriguez A.J."/>
        </authorList>
    </citation>
    <scope>NUCLEOTIDE SEQUENCE [LARGE SCALE GENOMIC DNA]</scope>
    <source>
        <strain evidence="4 5">DSM 21332</strain>
    </source>
</reference>
<dbReference type="EMBL" id="JAKIKT010000010">
    <property type="protein sequence ID" value="MCL2916049.1"/>
    <property type="molecule type" value="Genomic_DNA"/>
</dbReference>
<protein>
    <submittedName>
        <fullName evidence="4">Uncharacterized protein</fullName>
    </submittedName>
</protein>
<evidence type="ECO:0000256" key="2">
    <source>
        <dbReference type="SAM" id="MobiDB-lite"/>
    </source>
</evidence>
<accession>A0ABT0NC61</accession>
<organism evidence="4 5">
    <name type="scientific">Shewanella corallii</name>
    <dbReference type="NCBI Taxonomy" id="560080"/>
    <lineage>
        <taxon>Bacteria</taxon>
        <taxon>Pseudomonadati</taxon>
        <taxon>Pseudomonadota</taxon>
        <taxon>Gammaproteobacteria</taxon>
        <taxon>Alteromonadales</taxon>
        <taxon>Shewanellaceae</taxon>
        <taxon>Shewanella</taxon>
    </lineage>
</organism>
<keyword evidence="3" id="KW-0472">Membrane</keyword>
<keyword evidence="5" id="KW-1185">Reference proteome</keyword>
<evidence type="ECO:0000256" key="1">
    <source>
        <dbReference type="SAM" id="Coils"/>
    </source>
</evidence>
<comment type="caution">
    <text evidence="4">The sequence shown here is derived from an EMBL/GenBank/DDBJ whole genome shotgun (WGS) entry which is preliminary data.</text>
</comment>
<proteinExistence type="predicted"/>
<evidence type="ECO:0000256" key="3">
    <source>
        <dbReference type="SAM" id="Phobius"/>
    </source>
</evidence>
<dbReference type="Proteomes" id="UP001202831">
    <property type="component" value="Unassembled WGS sequence"/>
</dbReference>